<proteinExistence type="inferred from homology"/>
<evidence type="ECO:0000313" key="6">
    <source>
        <dbReference type="Proteomes" id="UP000323166"/>
    </source>
</evidence>
<dbReference type="InterPro" id="IPR014026">
    <property type="entry name" value="UDP-Glc/GDP-Man_DH_dimer"/>
</dbReference>
<dbReference type="Gene3D" id="3.40.50.720">
    <property type="entry name" value="NAD(P)-binding Rossmann-like Domain"/>
    <property type="match status" value="2"/>
</dbReference>
<sequence>MQNFIQKIEDKSCVVGVIGMGYVGLPLALVFSRAGFKVIGFDNDESKVDLLNSGQSYIKHISSEEVTSARNNAFLEATADFRRLGEPDAILICLPTPLTIQREPDLTYINNAVSAISACLRSGQLIVLESTTYPGTTDEVILPVLLKSGLTVGKDFFLAYSPEREDPGNPKFKTEVIPKVVGGTTDACLQVAKTLYGKVVKVVPVSSTRTAEATKLLENIYRSVNIAMINEMKILFDKMDIDVWEVIAASSTKPFGFQPFYPVRG</sequence>
<evidence type="ECO:0000256" key="1">
    <source>
        <dbReference type="PIRNR" id="PIRNR000124"/>
    </source>
</evidence>
<dbReference type="InterPro" id="IPR001732">
    <property type="entry name" value="UDP-Glc/GDP-Man_DH_N"/>
</dbReference>
<dbReference type="InterPro" id="IPR008927">
    <property type="entry name" value="6-PGluconate_DH-like_C_sf"/>
</dbReference>
<evidence type="ECO:0000259" key="3">
    <source>
        <dbReference type="Pfam" id="PF00984"/>
    </source>
</evidence>
<dbReference type="GO" id="GO:0051287">
    <property type="term" value="F:NAD binding"/>
    <property type="evidence" value="ECO:0007669"/>
    <property type="project" value="InterPro"/>
</dbReference>
<organism evidence="5 6">
    <name type="scientific">Desulfallas thermosapovorans DSM 6562</name>
    <dbReference type="NCBI Taxonomy" id="1121431"/>
    <lineage>
        <taxon>Bacteria</taxon>
        <taxon>Bacillati</taxon>
        <taxon>Bacillota</taxon>
        <taxon>Clostridia</taxon>
        <taxon>Eubacteriales</taxon>
        <taxon>Desulfallaceae</taxon>
        <taxon>Desulfallas</taxon>
    </lineage>
</organism>
<dbReference type="SUPFAM" id="SSF51735">
    <property type="entry name" value="NAD(P)-binding Rossmann-fold domains"/>
    <property type="match status" value="1"/>
</dbReference>
<dbReference type="Pfam" id="PF03721">
    <property type="entry name" value="UDPG_MGDP_dh_N"/>
    <property type="match status" value="1"/>
</dbReference>
<dbReference type="InterPro" id="IPR017476">
    <property type="entry name" value="UDP-Glc/GDP-Man"/>
</dbReference>
<keyword evidence="2" id="KW-0812">Transmembrane</keyword>
<dbReference type="PANTHER" id="PTHR43491">
    <property type="entry name" value="UDP-N-ACETYL-D-MANNOSAMINE DEHYDROGENASE"/>
    <property type="match status" value="1"/>
</dbReference>
<evidence type="ECO:0000259" key="4">
    <source>
        <dbReference type="Pfam" id="PF03721"/>
    </source>
</evidence>
<comment type="similarity">
    <text evidence="1">Belongs to the UDP-glucose/GDP-mannose dehydrogenase family.</text>
</comment>
<dbReference type="GO" id="GO:0016628">
    <property type="term" value="F:oxidoreductase activity, acting on the CH-CH group of donors, NAD or NADP as acceptor"/>
    <property type="evidence" value="ECO:0007669"/>
    <property type="project" value="InterPro"/>
</dbReference>
<reference evidence="5 6" key="1">
    <citation type="submission" date="2019-07" db="EMBL/GenBank/DDBJ databases">
        <title>Genomic Encyclopedia of Type Strains, Phase I: the one thousand microbial genomes (KMG-I) project.</title>
        <authorList>
            <person name="Kyrpides N."/>
        </authorList>
    </citation>
    <scope>NUCLEOTIDE SEQUENCE [LARGE SCALE GENOMIC DNA]</scope>
    <source>
        <strain evidence="5 6">DSM 6562</strain>
    </source>
</reference>
<dbReference type="SUPFAM" id="SSF48179">
    <property type="entry name" value="6-phosphogluconate dehydrogenase C-terminal domain-like"/>
    <property type="match status" value="1"/>
</dbReference>
<keyword evidence="2" id="KW-0472">Membrane</keyword>
<evidence type="ECO:0000313" key="5">
    <source>
        <dbReference type="EMBL" id="TYO93238.1"/>
    </source>
</evidence>
<dbReference type="PIRSF" id="PIRSF500136">
    <property type="entry name" value="UDP_ManNAc_DH"/>
    <property type="match status" value="1"/>
</dbReference>
<name>A0A5S4ZNE0_9FIRM</name>
<comment type="caution">
    <text evidence="5">The sequence shown here is derived from an EMBL/GenBank/DDBJ whole genome shotgun (WGS) entry which is preliminary data.</text>
</comment>
<gene>
    <name evidence="5" type="ORF">LX24_02767</name>
</gene>
<dbReference type="PIRSF" id="PIRSF000124">
    <property type="entry name" value="UDPglc_GDPman_dh"/>
    <property type="match status" value="1"/>
</dbReference>
<evidence type="ECO:0000256" key="2">
    <source>
        <dbReference type="SAM" id="Phobius"/>
    </source>
</evidence>
<feature type="transmembrane region" description="Helical" evidence="2">
    <location>
        <begin position="12"/>
        <end position="31"/>
    </location>
</feature>
<dbReference type="InterPro" id="IPR036291">
    <property type="entry name" value="NAD(P)-bd_dom_sf"/>
</dbReference>
<protein>
    <submittedName>
        <fullName evidence="5">UDP-N-acetyl-D-glucosamine dehydrogenase</fullName>
    </submittedName>
</protein>
<accession>A0A5S4ZNE0</accession>
<feature type="domain" description="UDP-glucose/GDP-mannose dehydrogenase N-terminal" evidence="4">
    <location>
        <begin position="15"/>
        <end position="191"/>
    </location>
</feature>
<dbReference type="PANTHER" id="PTHR43491:SF1">
    <property type="entry name" value="UDP-N-ACETYL-D-MANNOSAMINE DEHYDROGENASE"/>
    <property type="match status" value="1"/>
</dbReference>
<dbReference type="Pfam" id="PF00984">
    <property type="entry name" value="UDPG_MGDP_dh"/>
    <property type="match status" value="1"/>
</dbReference>
<dbReference type="EMBL" id="VNHM01000021">
    <property type="protein sequence ID" value="TYO93238.1"/>
    <property type="molecule type" value="Genomic_DNA"/>
</dbReference>
<dbReference type="GO" id="GO:0016616">
    <property type="term" value="F:oxidoreductase activity, acting on the CH-OH group of donors, NAD or NADP as acceptor"/>
    <property type="evidence" value="ECO:0007669"/>
    <property type="project" value="InterPro"/>
</dbReference>
<keyword evidence="2" id="KW-1133">Transmembrane helix</keyword>
<dbReference type="GO" id="GO:0000271">
    <property type="term" value="P:polysaccharide biosynthetic process"/>
    <property type="evidence" value="ECO:0007669"/>
    <property type="project" value="InterPro"/>
</dbReference>
<dbReference type="Proteomes" id="UP000323166">
    <property type="component" value="Unassembled WGS sequence"/>
</dbReference>
<feature type="domain" description="UDP-glucose/GDP-mannose dehydrogenase dimerisation" evidence="3">
    <location>
        <begin position="209"/>
        <end position="262"/>
    </location>
</feature>
<keyword evidence="6" id="KW-1185">Reference proteome</keyword>
<dbReference type="NCBIfam" id="TIGR03026">
    <property type="entry name" value="NDP-sugDHase"/>
    <property type="match status" value="1"/>
</dbReference>
<dbReference type="InterPro" id="IPR028359">
    <property type="entry name" value="UDP_ManNAc/GlcNAc_DH"/>
</dbReference>
<dbReference type="AlphaFoldDB" id="A0A5S4ZNE0"/>